<protein>
    <submittedName>
        <fullName evidence="1">Uncharacterized protein</fullName>
    </submittedName>
</protein>
<keyword evidence="2" id="KW-1185">Reference proteome</keyword>
<dbReference type="AlphaFoldDB" id="A0ABC8UAX1"/>
<organism evidence="1 2">
    <name type="scientific">Ilex paraguariensis</name>
    <name type="common">yerba mate</name>
    <dbReference type="NCBI Taxonomy" id="185542"/>
    <lineage>
        <taxon>Eukaryota</taxon>
        <taxon>Viridiplantae</taxon>
        <taxon>Streptophyta</taxon>
        <taxon>Embryophyta</taxon>
        <taxon>Tracheophyta</taxon>
        <taxon>Spermatophyta</taxon>
        <taxon>Magnoliopsida</taxon>
        <taxon>eudicotyledons</taxon>
        <taxon>Gunneridae</taxon>
        <taxon>Pentapetalae</taxon>
        <taxon>asterids</taxon>
        <taxon>campanulids</taxon>
        <taxon>Aquifoliales</taxon>
        <taxon>Aquifoliaceae</taxon>
        <taxon>Ilex</taxon>
    </lineage>
</organism>
<gene>
    <name evidence="1" type="ORF">ILEXP_LOCUS47323</name>
</gene>
<evidence type="ECO:0000313" key="1">
    <source>
        <dbReference type="EMBL" id="CAK9177434.1"/>
    </source>
</evidence>
<reference evidence="1 2" key="1">
    <citation type="submission" date="2024-02" db="EMBL/GenBank/DDBJ databases">
        <authorList>
            <person name="Vignale AGUSTIN F."/>
            <person name="Sosa J E."/>
            <person name="Modenutti C."/>
        </authorList>
    </citation>
    <scope>NUCLEOTIDE SEQUENCE [LARGE SCALE GENOMIC DNA]</scope>
</reference>
<evidence type="ECO:0000313" key="2">
    <source>
        <dbReference type="Proteomes" id="UP001642360"/>
    </source>
</evidence>
<accession>A0ABC8UAX1</accession>
<comment type="caution">
    <text evidence="1">The sequence shown here is derived from an EMBL/GenBank/DDBJ whole genome shotgun (WGS) entry which is preliminary data.</text>
</comment>
<proteinExistence type="predicted"/>
<name>A0ABC8UAX1_9AQUA</name>
<sequence>MVGRRLVRRRRRNMVEFVGFGVGEVVDEAVEVRAVEQKVVVGSGCRGESEGRGGGGQFLMRKENGVQERWRRRIRIRIRVGVHFFEKVAVAVRTDESGGRGGEERDAHVTVVTPVCLTLHDGGGGGGGGGGSGGHGARYFYFFLLL</sequence>
<dbReference type="EMBL" id="CAUOFW020007057">
    <property type="protein sequence ID" value="CAK9177434.1"/>
    <property type="molecule type" value="Genomic_DNA"/>
</dbReference>
<dbReference type="Proteomes" id="UP001642360">
    <property type="component" value="Unassembled WGS sequence"/>
</dbReference>